<sequence length="426" mass="47425">MQLIDKNSKYRKVKRFQGGNIVQRDNTRMASKLTPKLKVEEPLPNNRTYLSQAPSKELQDTYNRDKKIQNAVDFFYNMGNTYLDWAKLGLSVARPEAGFVLGTADAGIAAYNNDWKGAGIQAGLELLPYVGKIGKGVSKVIPKKRFGNYSKIDITGSSTTAENTAAFTKAMDDVYDQVYLGDKVTRVDPTAQKSRVKINPDIQARIDRLGLKPREHSQTTIDNQVNNKLELLVGYGKDNANILANYSNKPITNIDEINNMLQKINSEPDVGGLLSNGNIVLLSNRFTKPNYSSELIRFNSFHESAHKLYQLLRISPDVIPFKGGYPALNPKHPIGQHLRGLLSKSKDWTRSGEELAADVWGWRGVKNIGFKDLTPEQIDMMLQDPLITRHFSEDALTNKLDAVKNALKILPAVGGVGVGINNLNKK</sequence>
<evidence type="ECO:0000313" key="2">
    <source>
        <dbReference type="Proteomes" id="UP000546007"/>
    </source>
</evidence>
<name>A0A7W6HWX6_9BACT</name>
<dbReference type="EMBL" id="JACIES010000005">
    <property type="protein sequence ID" value="MBB4026457.1"/>
    <property type="molecule type" value="Genomic_DNA"/>
</dbReference>
<dbReference type="Proteomes" id="UP000546007">
    <property type="component" value="Unassembled WGS sequence"/>
</dbReference>
<comment type="caution">
    <text evidence="1">The sequence shown here is derived from an EMBL/GenBank/DDBJ whole genome shotgun (WGS) entry which is preliminary data.</text>
</comment>
<proteinExistence type="predicted"/>
<reference evidence="1 2" key="1">
    <citation type="submission" date="2020-08" db="EMBL/GenBank/DDBJ databases">
        <title>Genomic Encyclopedia of Type Strains, Phase IV (KMG-IV): sequencing the most valuable type-strain genomes for metagenomic binning, comparative biology and taxonomic classification.</title>
        <authorList>
            <person name="Goeker M."/>
        </authorList>
    </citation>
    <scope>NUCLEOTIDE SEQUENCE [LARGE SCALE GENOMIC DNA]</scope>
    <source>
        <strain evidence="1 2">DSM 105721</strain>
    </source>
</reference>
<protein>
    <submittedName>
        <fullName evidence="1">Uncharacterized protein</fullName>
    </submittedName>
</protein>
<dbReference type="RefSeq" id="WP_151411533.1">
    <property type="nucleotide sequence ID" value="NZ_AP028155.1"/>
</dbReference>
<dbReference type="GeneID" id="93101905"/>
<keyword evidence="2" id="KW-1185">Reference proteome</keyword>
<evidence type="ECO:0000313" key="1">
    <source>
        <dbReference type="EMBL" id="MBB4026457.1"/>
    </source>
</evidence>
<organism evidence="1 2">
    <name type="scientific">Butyricimonas faecihominis</name>
    <dbReference type="NCBI Taxonomy" id="1472416"/>
    <lineage>
        <taxon>Bacteria</taxon>
        <taxon>Pseudomonadati</taxon>
        <taxon>Bacteroidota</taxon>
        <taxon>Bacteroidia</taxon>
        <taxon>Bacteroidales</taxon>
        <taxon>Odoribacteraceae</taxon>
        <taxon>Butyricimonas</taxon>
    </lineage>
</organism>
<dbReference type="AlphaFoldDB" id="A0A7W6HWX6"/>
<gene>
    <name evidence="1" type="ORF">GGR14_002251</name>
</gene>
<accession>A0A7W6HWX6</accession>